<evidence type="ECO:0000256" key="1">
    <source>
        <dbReference type="SAM" id="Phobius"/>
    </source>
</evidence>
<feature type="transmembrane region" description="Helical" evidence="1">
    <location>
        <begin position="33"/>
        <end position="54"/>
    </location>
</feature>
<evidence type="ECO:0000313" key="2">
    <source>
        <dbReference type="EMBL" id="CAH1403248.1"/>
    </source>
</evidence>
<keyword evidence="1" id="KW-0812">Transmembrane</keyword>
<keyword evidence="1" id="KW-0472">Membrane</keyword>
<dbReference type="EMBL" id="OV725081">
    <property type="protein sequence ID" value="CAH1403248.1"/>
    <property type="molecule type" value="Genomic_DNA"/>
</dbReference>
<accession>A0A9P0HJQ3</accession>
<dbReference type="Proteomes" id="UP001152798">
    <property type="component" value="Chromosome 5"/>
</dbReference>
<keyword evidence="3" id="KW-1185">Reference proteome</keyword>
<reference evidence="2" key="1">
    <citation type="submission" date="2022-01" db="EMBL/GenBank/DDBJ databases">
        <authorList>
            <person name="King R."/>
        </authorList>
    </citation>
    <scope>NUCLEOTIDE SEQUENCE</scope>
</reference>
<gene>
    <name evidence="2" type="ORF">NEZAVI_LOCUS11883</name>
</gene>
<protein>
    <submittedName>
        <fullName evidence="2">Uncharacterized protein</fullName>
    </submittedName>
</protein>
<proteinExistence type="predicted"/>
<evidence type="ECO:0000313" key="3">
    <source>
        <dbReference type="Proteomes" id="UP001152798"/>
    </source>
</evidence>
<keyword evidence="1" id="KW-1133">Transmembrane helix</keyword>
<organism evidence="2 3">
    <name type="scientific">Nezara viridula</name>
    <name type="common">Southern green stink bug</name>
    <name type="synonym">Cimex viridulus</name>
    <dbReference type="NCBI Taxonomy" id="85310"/>
    <lineage>
        <taxon>Eukaryota</taxon>
        <taxon>Metazoa</taxon>
        <taxon>Ecdysozoa</taxon>
        <taxon>Arthropoda</taxon>
        <taxon>Hexapoda</taxon>
        <taxon>Insecta</taxon>
        <taxon>Pterygota</taxon>
        <taxon>Neoptera</taxon>
        <taxon>Paraneoptera</taxon>
        <taxon>Hemiptera</taxon>
        <taxon>Heteroptera</taxon>
        <taxon>Panheteroptera</taxon>
        <taxon>Pentatomomorpha</taxon>
        <taxon>Pentatomoidea</taxon>
        <taxon>Pentatomidae</taxon>
        <taxon>Pentatominae</taxon>
        <taxon>Nezara</taxon>
    </lineage>
</organism>
<sequence length="79" mass="8307">MWNGAVPGKVADPKVISLLCSGLGTFFSPPLSLSPLTGLNVASLYLVPIVVVITPPRGTNPAFKARLVSPVRRVPNDLL</sequence>
<dbReference type="AlphaFoldDB" id="A0A9P0HJQ3"/>
<name>A0A9P0HJQ3_NEZVI</name>